<evidence type="ECO:0000313" key="3">
    <source>
        <dbReference type="Proteomes" id="UP000291142"/>
    </source>
</evidence>
<dbReference type="Proteomes" id="UP000291142">
    <property type="component" value="Unassembled WGS sequence"/>
</dbReference>
<gene>
    <name evidence="2" type="ORF">EYD45_06750</name>
</gene>
<protein>
    <submittedName>
        <fullName evidence="2">Nicotinate-nucleotide adenylyltransferase</fullName>
    </submittedName>
</protein>
<sequence length="165" mass="19061">MKKLVIGLFLIGLTTQIYAQDPILQPAVIIVHNYKYLSSTGSEDLAIPVEQLQIMVSDFNVETLDIYSDEYDLYDVYFIIPKGKVLASYDRDGNLLRTAERYINIDLPLQVKKAVSKRFPNWDISKHLYVVNYHESKNIKKLYKLTLENGDKRIKVKVDDTGVFL</sequence>
<dbReference type="Gene3D" id="3.10.450.360">
    <property type="match status" value="1"/>
</dbReference>
<dbReference type="SUPFAM" id="SSF160574">
    <property type="entry name" value="BT0923-like"/>
    <property type="match status" value="1"/>
</dbReference>
<reference evidence="2 3" key="1">
    <citation type="submission" date="2019-02" db="EMBL/GenBank/DDBJ databases">
        <title>Hyunsoonleella sp., isolated from marine sediment.</title>
        <authorList>
            <person name="Liu B.-T."/>
        </authorList>
    </citation>
    <scope>NUCLEOTIDE SEQUENCE [LARGE SCALE GENOMIC DNA]</scope>
    <source>
        <strain evidence="2 3">T58</strain>
    </source>
</reference>
<organism evidence="2 3">
    <name type="scientific">Hyunsoonleella flava</name>
    <dbReference type="NCBI Taxonomy" id="2527939"/>
    <lineage>
        <taxon>Bacteria</taxon>
        <taxon>Pseudomonadati</taxon>
        <taxon>Bacteroidota</taxon>
        <taxon>Flavobacteriia</taxon>
        <taxon>Flavobacteriales</taxon>
        <taxon>Flavobacteriaceae</taxon>
    </lineage>
</organism>
<dbReference type="RefSeq" id="WP_130963782.1">
    <property type="nucleotide sequence ID" value="NZ_SIRT01000004.1"/>
</dbReference>
<comment type="caution">
    <text evidence="2">The sequence shown here is derived from an EMBL/GenBank/DDBJ whole genome shotgun (WGS) entry which is preliminary data.</text>
</comment>
<feature type="signal peptide" evidence="1">
    <location>
        <begin position="1"/>
        <end position="19"/>
    </location>
</feature>
<proteinExistence type="predicted"/>
<keyword evidence="2" id="KW-0548">Nucleotidyltransferase</keyword>
<dbReference type="GO" id="GO:0016779">
    <property type="term" value="F:nucleotidyltransferase activity"/>
    <property type="evidence" value="ECO:0007669"/>
    <property type="project" value="UniProtKB-KW"/>
</dbReference>
<name>A0A4Q9FDQ6_9FLAO</name>
<dbReference type="OrthoDB" id="668160at2"/>
<keyword evidence="3" id="KW-1185">Reference proteome</keyword>
<accession>A0A4Q9FDQ6</accession>
<evidence type="ECO:0000256" key="1">
    <source>
        <dbReference type="SAM" id="SignalP"/>
    </source>
</evidence>
<keyword evidence="2" id="KW-0808">Transferase</keyword>
<evidence type="ECO:0000313" key="2">
    <source>
        <dbReference type="EMBL" id="TBN04312.1"/>
    </source>
</evidence>
<keyword evidence="1" id="KW-0732">Signal</keyword>
<dbReference type="EMBL" id="SIRT01000004">
    <property type="protein sequence ID" value="TBN04312.1"/>
    <property type="molecule type" value="Genomic_DNA"/>
</dbReference>
<feature type="chain" id="PRO_5020773150" evidence="1">
    <location>
        <begin position="20"/>
        <end position="165"/>
    </location>
</feature>
<dbReference type="AlphaFoldDB" id="A0A4Q9FDQ6"/>